<dbReference type="SUPFAM" id="SSF48264">
    <property type="entry name" value="Cytochrome P450"/>
    <property type="match status" value="1"/>
</dbReference>
<dbReference type="InterPro" id="IPR036396">
    <property type="entry name" value="Cyt_P450_sf"/>
</dbReference>
<dbReference type="GO" id="GO:0005506">
    <property type="term" value="F:iron ion binding"/>
    <property type="evidence" value="ECO:0007669"/>
    <property type="project" value="InterPro"/>
</dbReference>
<dbReference type="AlphaFoldDB" id="A0A4Q4Q1P3"/>
<accession>A0A4Q4Q1P3</accession>
<sequence>MEDRKAKIKDSDWVPPDDMMQWLLNRIDRQKDKLEYCTAAQVLRILGIINASMQKLIAILHTLTVTSKYVEPLREEVRNTLNSYGFIPVSVMKEFGKMDSHFKEMGMHFPIIIGT</sequence>
<comment type="caution">
    <text evidence="1">The sequence shown here is derived from an EMBL/GenBank/DDBJ whole genome shotgun (WGS) entry which is preliminary data.</text>
</comment>
<proteinExistence type="predicted"/>
<keyword evidence="2" id="KW-1185">Reference proteome</keyword>
<dbReference type="GO" id="GO:0004497">
    <property type="term" value="F:monooxygenase activity"/>
    <property type="evidence" value="ECO:0007669"/>
    <property type="project" value="InterPro"/>
</dbReference>
<gene>
    <name evidence="1" type="ORF">AA0113_g11805</name>
</gene>
<dbReference type="Proteomes" id="UP000293823">
    <property type="component" value="Unassembled WGS sequence"/>
</dbReference>
<dbReference type="GO" id="GO:0020037">
    <property type="term" value="F:heme binding"/>
    <property type="evidence" value="ECO:0007669"/>
    <property type="project" value="InterPro"/>
</dbReference>
<reference evidence="2" key="1">
    <citation type="journal article" date="2019" name="bioRxiv">
        <title>Genomics, evolutionary history and diagnostics of the Alternaria alternata species group including apple and Asian pear pathotypes.</title>
        <authorList>
            <person name="Armitage A.D."/>
            <person name="Cockerton H.M."/>
            <person name="Sreenivasaprasad S."/>
            <person name="Woodhall J.W."/>
            <person name="Lane C.R."/>
            <person name="Harrison R.J."/>
            <person name="Clarkson J.P."/>
        </authorList>
    </citation>
    <scope>NUCLEOTIDE SEQUENCE [LARGE SCALE GENOMIC DNA]</scope>
    <source>
        <strain evidence="2">RGR 97.0016</strain>
    </source>
</reference>
<dbReference type="EMBL" id="PEJP01000077">
    <property type="protein sequence ID" value="RYO31803.1"/>
    <property type="molecule type" value="Genomic_DNA"/>
</dbReference>
<organism evidence="1 2">
    <name type="scientific">Alternaria arborescens</name>
    <dbReference type="NCBI Taxonomy" id="156630"/>
    <lineage>
        <taxon>Eukaryota</taxon>
        <taxon>Fungi</taxon>
        <taxon>Dikarya</taxon>
        <taxon>Ascomycota</taxon>
        <taxon>Pezizomycotina</taxon>
        <taxon>Dothideomycetes</taxon>
        <taxon>Pleosporomycetidae</taxon>
        <taxon>Pleosporales</taxon>
        <taxon>Pleosporineae</taxon>
        <taxon>Pleosporaceae</taxon>
        <taxon>Alternaria</taxon>
        <taxon>Alternaria sect. Alternaria</taxon>
    </lineage>
</organism>
<evidence type="ECO:0000313" key="2">
    <source>
        <dbReference type="Proteomes" id="UP000293823"/>
    </source>
</evidence>
<name>A0A4Q4Q1P3_9PLEO</name>
<protein>
    <submittedName>
        <fullName evidence="1">Uncharacterized protein</fullName>
    </submittedName>
</protein>
<evidence type="ECO:0000313" key="1">
    <source>
        <dbReference type="EMBL" id="RYO31803.1"/>
    </source>
</evidence>
<dbReference type="GO" id="GO:0016705">
    <property type="term" value="F:oxidoreductase activity, acting on paired donors, with incorporation or reduction of molecular oxygen"/>
    <property type="evidence" value="ECO:0007669"/>
    <property type="project" value="InterPro"/>
</dbReference>
<dbReference type="OrthoDB" id="1844152at2759"/>